<keyword evidence="2" id="KW-1185">Reference proteome</keyword>
<dbReference type="EMBL" id="JAVLVU010000001">
    <property type="protein sequence ID" value="MDT3404292.1"/>
    <property type="molecule type" value="Genomic_DNA"/>
</dbReference>
<evidence type="ECO:0000313" key="2">
    <source>
        <dbReference type="Proteomes" id="UP001258315"/>
    </source>
</evidence>
<dbReference type="Proteomes" id="UP001258315">
    <property type="component" value="Unassembled WGS sequence"/>
</dbReference>
<reference evidence="2" key="1">
    <citation type="submission" date="2023-07" db="EMBL/GenBank/DDBJ databases">
        <title>Functional and genomic diversity of the sorghum phyllosphere microbiome.</title>
        <authorList>
            <person name="Shade A."/>
        </authorList>
    </citation>
    <scope>NUCLEOTIDE SEQUENCE [LARGE SCALE GENOMIC DNA]</scope>
    <source>
        <strain evidence="2">SORGH_AS_0422</strain>
    </source>
</reference>
<comment type="caution">
    <text evidence="1">The sequence shown here is derived from an EMBL/GenBank/DDBJ whole genome shotgun (WGS) entry which is preliminary data.</text>
</comment>
<name>A0ABU3GWZ6_9SPHI</name>
<evidence type="ECO:0008006" key="3">
    <source>
        <dbReference type="Google" id="ProtNLM"/>
    </source>
</evidence>
<organism evidence="1 2">
    <name type="scientific">Mucilaginibacter terrae</name>
    <dbReference type="NCBI Taxonomy" id="1955052"/>
    <lineage>
        <taxon>Bacteria</taxon>
        <taxon>Pseudomonadati</taxon>
        <taxon>Bacteroidota</taxon>
        <taxon>Sphingobacteriia</taxon>
        <taxon>Sphingobacteriales</taxon>
        <taxon>Sphingobacteriaceae</taxon>
        <taxon>Mucilaginibacter</taxon>
    </lineage>
</organism>
<protein>
    <recommendedName>
        <fullName evidence="3">Site-specific DNA-methyltransferase (adenine-specific)</fullName>
    </recommendedName>
</protein>
<sequence length="246" mass="28514">MDIFNVKQGIRLGSSLFKITHNELNNLPLNERAYFRPAIDNDSVKNGQLSERNFIWYPYDVNGLVIATEEELIAKAPQYYQSTLLPNKAVLKERARKDLNNWWCLSEHRAWLRSTEPRLVSTEFGRSDSFAFDKSGHFVVERGNGWIPKKDFSSIDDYYFYLAIFSSRFFDNLLSIYSKQLAGGNWFDLGKKYTDEIPIPNINDIEVKSSKGYHKLVQVGLELSIGNLHVKSIADEFTVKYFYPEV</sequence>
<dbReference type="RefSeq" id="WP_311951623.1">
    <property type="nucleotide sequence ID" value="NZ_JAVLVU010000001.1"/>
</dbReference>
<proteinExistence type="predicted"/>
<accession>A0ABU3GWZ6</accession>
<evidence type="ECO:0000313" key="1">
    <source>
        <dbReference type="EMBL" id="MDT3404292.1"/>
    </source>
</evidence>
<gene>
    <name evidence="1" type="ORF">QE417_003364</name>
</gene>